<sequence length="269" mass="28960">MSTMQGKTVIITGASAGIGEELAVALASRGANLVLAARGEEALAQVRKRCEQAGGRAVTVGTDVAEPEACRRMIERAVEAFGGVDVLVNNAGISMWARFEEIEDLTLFERIMRVNYLGSVYCTHAALPHLKERKGLLVAISSLTGKTGVPTRSAYAASKHAMQGFFDSLRIELLGTGVDVLVVSPGFVATDIRARALGPDGKPHQESKRDEGKDTMPLEECVSQIVRAIERREREVVMTAKAKVGMFLKLVAPGLVDRIAQRAVREKST</sequence>
<organism evidence="5 6">
    <name type="scientific">Hyalangium rubrum</name>
    <dbReference type="NCBI Taxonomy" id="3103134"/>
    <lineage>
        <taxon>Bacteria</taxon>
        <taxon>Pseudomonadati</taxon>
        <taxon>Myxococcota</taxon>
        <taxon>Myxococcia</taxon>
        <taxon>Myxococcales</taxon>
        <taxon>Cystobacterineae</taxon>
        <taxon>Archangiaceae</taxon>
        <taxon>Hyalangium</taxon>
    </lineage>
</organism>
<evidence type="ECO:0000256" key="1">
    <source>
        <dbReference type="ARBA" id="ARBA00006484"/>
    </source>
</evidence>
<keyword evidence="2" id="KW-0560">Oxidoreductase</keyword>
<gene>
    <name evidence="5" type="ORF">SYV04_24460</name>
</gene>
<dbReference type="PIRSF" id="PIRSF000126">
    <property type="entry name" value="11-beta-HSD1"/>
    <property type="match status" value="1"/>
</dbReference>
<dbReference type="Gene3D" id="3.40.50.720">
    <property type="entry name" value="NAD(P)-binding Rossmann-like Domain"/>
    <property type="match status" value="1"/>
</dbReference>
<dbReference type="PANTHER" id="PTHR44196">
    <property type="entry name" value="DEHYDROGENASE/REDUCTASE SDR FAMILY MEMBER 7B"/>
    <property type="match status" value="1"/>
</dbReference>
<keyword evidence="6" id="KW-1185">Reference proteome</keyword>
<dbReference type="Proteomes" id="UP001291309">
    <property type="component" value="Unassembled WGS sequence"/>
</dbReference>
<dbReference type="PANTHER" id="PTHR44196:SF1">
    <property type="entry name" value="DEHYDROGENASE_REDUCTASE SDR FAMILY MEMBER 7B"/>
    <property type="match status" value="1"/>
</dbReference>
<protein>
    <submittedName>
        <fullName evidence="5">SDR family oxidoreductase</fullName>
    </submittedName>
</protein>
<comment type="similarity">
    <text evidence="1 3">Belongs to the short-chain dehydrogenases/reductases (SDR) family.</text>
</comment>
<dbReference type="SUPFAM" id="SSF51735">
    <property type="entry name" value="NAD(P)-binding Rossmann-fold domains"/>
    <property type="match status" value="1"/>
</dbReference>
<evidence type="ECO:0000313" key="6">
    <source>
        <dbReference type="Proteomes" id="UP001291309"/>
    </source>
</evidence>
<dbReference type="PRINTS" id="PR00081">
    <property type="entry name" value="GDHRDH"/>
</dbReference>
<evidence type="ECO:0000256" key="3">
    <source>
        <dbReference type="RuleBase" id="RU000363"/>
    </source>
</evidence>
<reference evidence="5 6" key="1">
    <citation type="submission" date="2023-12" db="EMBL/GenBank/DDBJ databases">
        <title>the genome sequence of Hyalangium sp. s54d21.</title>
        <authorList>
            <person name="Zhang X."/>
        </authorList>
    </citation>
    <scope>NUCLEOTIDE SEQUENCE [LARGE SCALE GENOMIC DNA]</scope>
    <source>
        <strain evidence="6">s54d21</strain>
    </source>
</reference>
<dbReference type="PROSITE" id="PS00061">
    <property type="entry name" value="ADH_SHORT"/>
    <property type="match status" value="1"/>
</dbReference>
<dbReference type="InterPro" id="IPR020904">
    <property type="entry name" value="Sc_DH/Rdtase_CS"/>
</dbReference>
<dbReference type="EMBL" id="JAXIVS010000008">
    <property type="protein sequence ID" value="MDY7229568.1"/>
    <property type="molecule type" value="Genomic_DNA"/>
</dbReference>
<dbReference type="PRINTS" id="PR00080">
    <property type="entry name" value="SDRFAMILY"/>
</dbReference>
<accession>A0ABU5H7W6</accession>
<feature type="domain" description="Ketoreductase" evidence="4">
    <location>
        <begin position="7"/>
        <end position="195"/>
    </location>
</feature>
<dbReference type="NCBIfam" id="NF004825">
    <property type="entry name" value="PRK06181.1"/>
    <property type="match status" value="1"/>
</dbReference>
<evidence type="ECO:0000313" key="5">
    <source>
        <dbReference type="EMBL" id="MDY7229568.1"/>
    </source>
</evidence>
<comment type="caution">
    <text evidence="5">The sequence shown here is derived from an EMBL/GenBank/DDBJ whole genome shotgun (WGS) entry which is preliminary data.</text>
</comment>
<evidence type="ECO:0000259" key="4">
    <source>
        <dbReference type="SMART" id="SM00822"/>
    </source>
</evidence>
<dbReference type="InterPro" id="IPR036291">
    <property type="entry name" value="NAD(P)-bd_dom_sf"/>
</dbReference>
<dbReference type="Pfam" id="PF00106">
    <property type="entry name" value="adh_short"/>
    <property type="match status" value="1"/>
</dbReference>
<proteinExistence type="inferred from homology"/>
<evidence type="ECO:0000256" key="2">
    <source>
        <dbReference type="ARBA" id="ARBA00023002"/>
    </source>
</evidence>
<dbReference type="RefSeq" id="WP_321548289.1">
    <property type="nucleotide sequence ID" value="NZ_JAXIVS010000008.1"/>
</dbReference>
<dbReference type="InterPro" id="IPR002347">
    <property type="entry name" value="SDR_fam"/>
</dbReference>
<dbReference type="InterPro" id="IPR057326">
    <property type="entry name" value="KR_dom"/>
</dbReference>
<dbReference type="CDD" id="cd05332">
    <property type="entry name" value="11beta-HSD1_like_SDR_c"/>
    <property type="match status" value="1"/>
</dbReference>
<dbReference type="SMART" id="SM00822">
    <property type="entry name" value="PKS_KR"/>
    <property type="match status" value="1"/>
</dbReference>
<name>A0ABU5H7W6_9BACT</name>